<name>G4TCK2_SERID</name>
<dbReference type="PROSITE" id="PS50082">
    <property type="entry name" value="WD_REPEATS_2"/>
    <property type="match status" value="2"/>
</dbReference>
<dbReference type="InterPro" id="IPR015943">
    <property type="entry name" value="WD40/YVTN_repeat-like_dom_sf"/>
</dbReference>
<gene>
    <name evidence="7" type="ORF">PIIN_02885</name>
</gene>
<dbReference type="PANTHER" id="PTHR10253">
    <property type="entry name" value="POLYCOMB PROTEIN"/>
    <property type="match status" value="1"/>
</dbReference>
<dbReference type="eggNOG" id="KOG1034">
    <property type="taxonomic scope" value="Eukaryota"/>
</dbReference>
<dbReference type="STRING" id="1109443.G4TCK2"/>
<evidence type="ECO:0000313" key="8">
    <source>
        <dbReference type="Proteomes" id="UP000007148"/>
    </source>
</evidence>
<evidence type="ECO:0000313" key="7">
    <source>
        <dbReference type="EMBL" id="CCA69026.1"/>
    </source>
</evidence>
<dbReference type="InterPro" id="IPR051243">
    <property type="entry name" value="PcG_WD-repeat"/>
</dbReference>
<evidence type="ECO:0000256" key="5">
    <source>
        <dbReference type="ARBA" id="ARBA00023163"/>
    </source>
</evidence>
<feature type="repeat" description="WD" evidence="6">
    <location>
        <begin position="1"/>
        <end position="43"/>
    </location>
</feature>
<dbReference type="Proteomes" id="UP000007148">
    <property type="component" value="Unassembled WGS sequence"/>
</dbReference>
<dbReference type="InParanoid" id="G4TCK2"/>
<accession>G4TCK2</accession>
<feature type="repeat" description="WD" evidence="6">
    <location>
        <begin position="84"/>
        <end position="116"/>
    </location>
</feature>
<dbReference type="Gene3D" id="2.130.10.10">
    <property type="entry name" value="YVTN repeat-like/Quinoprotein amine dehydrogenase"/>
    <property type="match status" value="1"/>
</dbReference>
<dbReference type="EMBL" id="CAFZ01000045">
    <property type="protein sequence ID" value="CCA69026.1"/>
    <property type="molecule type" value="Genomic_DNA"/>
</dbReference>
<proteinExistence type="inferred from homology"/>
<comment type="similarity">
    <text evidence="1">Belongs to the WD repeat ESC family.</text>
</comment>
<comment type="caution">
    <text evidence="7">The sequence shown here is derived from an EMBL/GenBank/DDBJ whole genome shotgun (WGS) entry which is preliminary data.</text>
</comment>
<protein>
    <submittedName>
        <fullName evidence="7">Uncharacterized protein</fullName>
    </submittedName>
</protein>
<dbReference type="InterPro" id="IPR036322">
    <property type="entry name" value="WD40_repeat_dom_sf"/>
</dbReference>
<dbReference type="HOGENOM" id="CLU_790140_0_0_1"/>
<evidence type="ECO:0000256" key="1">
    <source>
        <dbReference type="ARBA" id="ARBA00008075"/>
    </source>
</evidence>
<dbReference type="Pfam" id="PF00400">
    <property type="entry name" value="WD40"/>
    <property type="match status" value="2"/>
</dbReference>
<evidence type="ECO:0000256" key="6">
    <source>
        <dbReference type="PROSITE-ProRule" id="PRU00221"/>
    </source>
</evidence>
<dbReference type="SMART" id="SM00320">
    <property type="entry name" value="WD40"/>
    <property type="match status" value="2"/>
</dbReference>
<dbReference type="OrthoDB" id="7318948at2759"/>
<dbReference type="AlphaFoldDB" id="G4TCK2"/>
<keyword evidence="4" id="KW-0805">Transcription regulation</keyword>
<reference evidence="7 8" key="1">
    <citation type="journal article" date="2011" name="PLoS Pathog.">
        <title>Endophytic Life Strategies Decoded by Genome and Transcriptome Analyses of the Mutualistic Root Symbiont Piriformospora indica.</title>
        <authorList>
            <person name="Zuccaro A."/>
            <person name="Lahrmann U."/>
            <person name="Guldener U."/>
            <person name="Langen G."/>
            <person name="Pfiffi S."/>
            <person name="Biedenkopf D."/>
            <person name="Wong P."/>
            <person name="Samans B."/>
            <person name="Grimm C."/>
            <person name="Basiewicz M."/>
            <person name="Murat C."/>
            <person name="Martin F."/>
            <person name="Kogel K.H."/>
        </authorList>
    </citation>
    <scope>NUCLEOTIDE SEQUENCE [LARGE SCALE GENOMIC DNA]</scope>
    <source>
        <strain evidence="7 8">DSM 11827</strain>
    </source>
</reference>
<keyword evidence="5" id="KW-0804">Transcription</keyword>
<evidence type="ECO:0000256" key="3">
    <source>
        <dbReference type="ARBA" id="ARBA00022737"/>
    </source>
</evidence>
<sequence>MKGHGGRITSLNYNPRNPRILCSTSRDQTTRLWSLDLLQSMKMASADPQLASFGPPFGAPLTGGEEESLGPTGRCFTVTAGGQTAGHQATVLDACFHPDLDVIVTSSVDHRILIWEYDPPPSPSDLVGTLAVLGRPLFCFQMIHHAQVIRVRWLSPSVLISQSPQSVTDKDASFPGKISVWKWLGYGRYREAVTNKETYAVDWENATSSRSYKILSEIQLRQPAKKIMIHGSLVALATQTLIRVLDVSLLRPRSRPEPDIILTRDLMDTDVMWEETLRRHKDVLWEQAERFDYSGVVGTASTEEFSAENIFAVCHLSWCRYSCWGRRKHADLGYSQTLDLIIRVFVYCLLE</sequence>
<organism evidence="7 8">
    <name type="scientific">Serendipita indica (strain DSM 11827)</name>
    <name type="common">Root endophyte fungus</name>
    <name type="synonym">Piriformospora indica</name>
    <dbReference type="NCBI Taxonomy" id="1109443"/>
    <lineage>
        <taxon>Eukaryota</taxon>
        <taxon>Fungi</taxon>
        <taxon>Dikarya</taxon>
        <taxon>Basidiomycota</taxon>
        <taxon>Agaricomycotina</taxon>
        <taxon>Agaricomycetes</taxon>
        <taxon>Sebacinales</taxon>
        <taxon>Serendipitaceae</taxon>
        <taxon>Serendipita</taxon>
    </lineage>
</organism>
<keyword evidence="3" id="KW-0677">Repeat</keyword>
<keyword evidence="2 6" id="KW-0853">WD repeat</keyword>
<dbReference type="InterPro" id="IPR001680">
    <property type="entry name" value="WD40_rpt"/>
</dbReference>
<evidence type="ECO:0000256" key="2">
    <source>
        <dbReference type="ARBA" id="ARBA00022574"/>
    </source>
</evidence>
<evidence type="ECO:0000256" key="4">
    <source>
        <dbReference type="ARBA" id="ARBA00023015"/>
    </source>
</evidence>
<dbReference type="PROSITE" id="PS50294">
    <property type="entry name" value="WD_REPEATS_REGION"/>
    <property type="match status" value="2"/>
</dbReference>
<keyword evidence="8" id="KW-1185">Reference proteome</keyword>
<dbReference type="SUPFAM" id="SSF50978">
    <property type="entry name" value="WD40 repeat-like"/>
    <property type="match status" value="1"/>
</dbReference>